<dbReference type="SUPFAM" id="SSF56672">
    <property type="entry name" value="DNA/RNA polymerases"/>
    <property type="match status" value="1"/>
</dbReference>
<dbReference type="GO" id="GO:0071897">
    <property type="term" value="P:DNA biosynthetic process"/>
    <property type="evidence" value="ECO:0007669"/>
    <property type="project" value="UniProtKB-ARBA"/>
</dbReference>
<dbReference type="PANTHER" id="PTHR19446">
    <property type="entry name" value="REVERSE TRANSCRIPTASES"/>
    <property type="match status" value="1"/>
</dbReference>
<name>A0A1B6HLL2_9HEMI</name>
<accession>A0A1B6HLL2</accession>
<gene>
    <name evidence="2" type="ORF">g.6008</name>
</gene>
<protein>
    <recommendedName>
        <fullName evidence="1">Reverse transcriptase domain-containing protein</fullName>
    </recommendedName>
</protein>
<evidence type="ECO:0000313" key="2">
    <source>
        <dbReference type="EMBL" id="JAS75577.1"/>
    </source>
</evidence>
<dbReference type="Pfam" id="PF00078">
    <property type="entry name" value="RVT_1"/>
    <property type="match status" value="1"/>
</dbReference>
<sequence>MRRQVTSGVPQGSVLGPTLWNVLYDTVFRLALPPGVRIVGYADDLALVAKGSTEHVLMERSNEAIARVGDHLQELGLELAPQKTEAIIMAGRRRLRPITFRVQGTTVTPKTKVKYLGIWLDKSRTFVPHVMETARKASVTAMAISGTMKNVRGPKESKRRLIFSATQSILLYGAPVWASAMQFGRAKEAALRVQRLAAMRITSAYRTISLDAVLVLAGTPPIHLLVKERTDSYLGERDRAELQERLRDAWQREWEVSSKGSWTRRLIPDIRVWLQRTHGEVNFHVTQILSGHGCFRRYLERIGRSNSSICHYCREEDTAEHTFFFCKRWTEERANCWETTGQLIPETLVSHMVQSEDMWNAVSKMAFSIIRKKMEDEP</sequence>
<proteinExistence type="predicted"/>
<dbReference type="PROSITE" id="PS50878">
    <property type="entry name" value="RT_POL"/>
    <property type="match status" value="1"/>
</dbReference>
<dbReference type="AlphaFoldDB" id="A0A1B6HLL2"/>
<dbReference type="EMBL" id="GECU01032129">
    <property type="protein sequence ID" value="JAS75577.1"/>
    <property type="molecule type" value="Transcribed_RNA"/>
</dbReference>
<dbReference type="InterPro" id="IPR000477">
    <property type="entry name" value="RT_dom"/>
</dbReference>
<organism evidence="2">
    <name type="scientific">Homalodisca liturata</name>
    <dbReference type="NCBI Taxonomy" id="320908"/>
    <lineage>
        <taxon>Eukaryota</taxon>
        <taxon>Metazoa</taxon>
        <taxon>Ecdysozoa</taxon>
        <taxon>Arthropoda</taxon>
        <taxon>Hexapoda</taxon>
        <taxon>Insecta</taxon>
        <taxon>Pterygota</taxon>
        <taxon>Neoptera</taxon>
        <taxon>Paraneoptera</taxon>
        <taxon>Hemiptera</taxon>
        <taxon>Auchenorrhyncha</taxon>
        <taxon>Membracoidea</taxon>
        <taxon>Cicadellidae</taxon>
        <taxon>Cicadellinae</taxon>
        <taxon>Proconiini</taxon>
        <taxon>Homalodisca</taxon>
    </lineage>
</organism>
<reference evidence="2" key="1">
    <citation type="submission" date="2015-11" db="EMBL/GenBank/DDBJ databases">
        <title>De novo transcriptome assembly of four potential Pierce s Disease insect vectors from Arizona vineyards.</title>
        <authorList>
            <person name="Tassone E.E."/>
        </authorList>
    </citation>
    <scope>NUCLEOTIDE SEQUENCE</scope>
</reference>
<feature type="domain" description="Reverse transcriptase" evidence="1">
    <location>
        <begin position="1"/>
        <end position="120"/>
    </location>
</feature>
<dbReference type="InterPro" id="IPR043502">
    <property type="entry name" value="DNA/RNA_pol_sf"/>
</dbReference>
<evidence type="ECO:0000259" key="1">
    <source>
        <dbReference type="PROSITE" id="PS50878"/>
    </source>
</evidence>